<keyword evidence="4" id="KW-1185">Reference proteome</keyword>
<dbReference type="InterPro" id="IPR029033">
    <property type="entry name" value="His_PPase_superfam"/>
</dbReference>
<gene>
    <name evidence="3" type="ORF">SAMN05216282_11355</name>
</gene>
<accession>A0A1G9ERK5</accession>
<feature type="binding site" evidence="2">
    <location>
        <position position="61"/>
    </location>
    <ligand>
        <name>substrate</name>
    </ligand>
</feature>
<dbReference type="RefSeq" id="WP_092324061.1">
    <property type="nucleotide sequence ID" value="NZ_FNFU01000013.1"/>
</dbReference>
<dbReference type="Pfam" id="PF00300">
    <property type="entry name" value="His_Phos_1"/>
    <property type="match status" value="1"/>
</dbReference>
<dbReference type="SMART" id="SM00855">
    <property type="entry name" value="PGAM"/>
    <property type="match status" value="1"/>
</dbReference>
<proteinExistence type="predicted"/>
<organism evidence="3 4">
    <name type="scientific">Cryobacterium psychrotolerans</name>
    <dbReference type="NCBI Taxonomy" id="386301"/>
    <lineage>
        <taxon>Bacteria</taxon>
        <taxon>Bacillati</taxon>
        <taxon>Actinomycetota</taxon>
        <taxon>Actinomycetes</taxon>
        <taxon>Micrococcales</taxon>
        <taxon>Microbacteriaceae</taxon>
        <taxon>Cryobacterium</taxon>
    </lineage>
</organism>
<feature type="binding site" evidence="2">
    <location>
        <begin position="86"/>
        <end position="89"/>
    </location>
    <ligand>
        <name>substrate</name>
    </ligand>
</feature>
<dbReference type="SUPFAM" id="SSF53254">
    <property type="entry name" value="Phosphoglycerate mutase-like"/>
    <property type="match status" value="1"/>
</dbReference>
<evidence type="ECO:0000256" key="2">
    <source>
        <dbReference type="PIRSR" id="PIRSR613078-2"/>
    </source>
</evidence>
<dbReference type="GO" id="GO:0016791">
    <property type="term" value="F:phosphatase activity"/>
    <property type="evidence" value="ECO:0007669"/>
    <property type="project" value="TreeGrafter"/>
</dbReference>
<dbReference type="PANTHER" id="PTHR48100:SF59">
    <property type="entry name" value="ADENOSYLCOBALAMIN_ALPHA-RIBAZOLE PHOSPHATASE"/>
    <property type="match status" value="1"/>
</dbReference>
<feature type="active site" description="Tele-phosphohistidine intermediate" evidence="1">
    <location>
        <position position="12"/>
    </location>
</feature>
<dbReference type="STRING" id="386301.SAMN05216282_11355"/>
<name>A0A1G9ERK5_9MICO</name>
<dbReference type="InterPro" id="IPR050275">
    <property type="entry name" value="PGM_Phosphatase"/>
</dbReference>
<dbReference type="PROSITE" id="PS00175">
    <property type="entry name" value="PG_MUTASE"/>
    <property type="match status" value="1"/>
</dbReference>
<reference evidence="3 4" key="1">
    <citation type="submission" date="2016-10" db="EMBL/GenBank/DDBJ databases">
        <authorList>
            <person name="de Groot N.N."/>
        </authorList>
    </citation>
    <scope>NUCLEOTIDE SEQUENCE [LARGE SCALE GENOMIC DNA]</scope>
    <source>
        <strain evidence="3 4">CGMCC 1.5382</strain>
    </source>
</reference>
<evidence type="ECO:0000256" key="1">
    <source>
        <dbReference type="PIRSR" id="PIRSR613078-1"/>
    </source>
</evidence>
<sequence>MSPTTTFALIRHGQTAWNAQQRIQGATDIPLNDTGRGQATDAVTALSGYDWDFLASSPLSRAAETADLIAAGLELDVTRRIPGLVERDYGPAEGLRAGDELEALRFPGGFHGAESESAVAERAIDSLELLAREHRGARIIIVTHGTLIRLALTRAFARDVGTIDNAALTRVRHHADAWHLDLLNGIPLSSPPPPKPQLCALKRPNNAHNCGFAGVS</sequence>
<dbReference type="Gene3D" id="3.40.50.1240">
    <property type="entry name" value="Phosphoglycerate mutase-like"/>
    <property type="match status" value="1"/>
</dbReference>
<dbReference type="AlphaFoldDB" id="A0A1G9ERK5"/>
<dbReference type="Proteomes" id="UP000198701">
    <property type="component" value="Unassembled WGS sequence"/>
</dbReference>
<evidence type="ECO:0000313" key="3">
    <source>
        <dbReference type="EMBL" id="SDK78837.1"/>
    </source>
</evidence>
<dbReference type="CDD" id="cd07067">
    <property type="entry name" value="HP_PGM_like"/>
    <property type="match status" value="1"/>
</dbReference>
<evidence type="ECO:0000313" key="4">
    <source>
        <dbReference type="Proteomes" id="UP000198701"/>
    </source>
</evidence>
<dbReference type="EMBL" id="FNFU01000013">
    <property type="protein sequence ID" value="SDK78837.1"/>
    <property type="molecule type" value="Genomic_DNA"/>
</dbReference>
<dbReference type="PANTHER" id="PTHR48100">
    <property type="entry name" value="BROAD-SPECIFICITY PHOSPHATASE YOR283W-RELATED"/>
    <property type="match status" value="1"/>
</dbReference>
<dbReference type="GO" id="GO:0005737">
    <property type="term" value="C:cytoplasm"/>
    <property type="evidence" value="ECO:0007669"/>
    <property type="project" value="TreeGrafter"/>
</dbReference>
<feature type="active site" description="Proton donor/acceptor" evidence="1">
    <location>
        <position position="86"/>
    </location>
</feature>
<feature type="binding site" evidence="2">
    <location>
        <begin position="11"/>
        <end position="18"/>
    </location>
    <ligand>
        <name>substrate</name>
    </ligand>
</feature>
<dbReference type="InterPro" id="IPR001345">
    <property type="entry name" value="PG/BPGM_mutase_AS"/>
</dbReference>
<dbReference type="InterPro" id="IPR013078">
    <property type="entry name" value="His_Pase_superF_clade-1"/>
</dbReference>
<protein>
    <submittedName>
        <fullName evidence="3">Probable phosphoglycerate mutase</fullName>
    </submittedName>
</protein>